<keyword evidence="1 4" id="KW-0378">Hydrolase</keyword>
<dbReference type="CDD" id="cd02650">
    <property type="entry name" value="nuc_hydro_CaPnhB"/>
    <property type="match status" value="1"/>
</dbReference>
<gene>
    <name evidence="4" type="ORF">BA20089_04455</name>
</gene>
<dbReference type="EMBL" id="CP017696">
    <property type="protein sequence ID" value="ATO41473.1"/>
    <property type="molecule type" value="Genomic_DNA"/>
</dbReference>
<sequence length="314" mass="34067">MAKKMILDLDTGVDDTLALSYTLGSPDIDLLGISGTYGNVVLKQGLRNSLAVLSLLGHPEIPVYPGIDHPSDKDEFLTPSADIHGKNGIGEVVIPDSNKEPETTSAVDFIIDSVKTYGKDLVYVPTGPLTNLDAAIKRAPEIVDQIGQVVLMGGALTVCGNVNPWEEANISQDPEAANRVFRSGIPAKMIGLDVTLQTLLTKKETQQWRDMDTPGSRFLADMTDFYIGAYAKFHPHLHGCGLHDPLAAAVAIDPTFVKTLPMNMQVDVDGPTRGRTIGDNTRLNDPRKTMEVAVQVDVPRFLREFMSRTSAACR</sequence>
<dbReference type="PANTHER" id="PTHR12304:SF4">
    <property type="entry name" value="URIDINE NUCLEOSIDASE"/>
    <property type="match status" value="1"/>
</dbReference>
<accession>A0AAD0A9N5</accession>
<evidence type="ECO:0000313" key="4">
    <source>
        <dbReference type="EMBL" id="ATO41473.1"/>
    </source>
</evidence>
<organism evidence="4 5">
    <name type="scientific">Bifidobacterium asteroides DSM 20089</name>
    <dbReference type="NCBI Taxonomy" id="1437594"/>
    <lineage>
        <taxon>Bacteria</taxon>
        <taxon>Bacillati</taxon>
        <taxon>Actinomycetota</taxon>
        <taxon>Actinomycetes</taxon>
        <taxon>Bifidobacteriales</taxon>
        <taxon>Bifidobacteriaceae</taxon>
        <taxon>Bifidobacterium</taxon>
    </lineage>
</organism>
<name>A0AAD0A9N5_9BIFI</name>
<dbReference type="GO" id="GO:0005829">
    <property type="term" value="C:cytosol"/>
    <property type="evidence" value="ECO:0007669"/>
    <property type="project" value="TreeGrafter"/>
</dbReference>
<evidence type="ECO:0000313" key="5">
    <source>
        <dbReference type="Proteomes" id="UP000224056"/>
    </source>
</evidence>
<dbReference type="InterPro" id="IPR023186">
    <property type="entry name" value="IUNH"/>
</dbReference>
<evidence type="ECO:0000256" key="2">
    <source>
        <dbReference type="ARBA" id="ARBA00023295"/>
    </source>
</evidence>
<dbReference type="Gene3D" id="3.90.245.10">
    <property type="entry name" value="Ribonucleoside hydrolase-like"/>
    <property type="match status" value="1"/>
</dbReference>
<proteinExistence type="predicted"/>
<reference evidence="4 5" key="1">
    <citation type="submission" date="2016-10" db="EMBL/GenBank/DDBJ databases">
        <title>The whole genome sequencing and assembly of B. asteroides DSM 20089 strain.</title>
        <authorList>
            <person name="Lee Y.-J."/>
            <person name="Park M.-K."/>
            <person name="Yi H."/>
            <person name="Bahn Y.-S."/>
            <person name="Kim J.F."/>
            <person name="Lee D.-W."/>
        </authorList>
    </citation>
    <scope>NUCLEOTIDE SEQUENCE [LARGE SCALE GENOMIC DNA]</scope>
    <source>
        <strain evidence="4 5">DSM 20089</strain>
    </source>
</reference>
<dbReference type="InterPro" id="IPR036452">
    <property type="entry name" value="Ribo_hydro-like"/>
</dbReference>
<dbReference type="GO" id="GO:0008477">
    <property type="term" value="F:purine nucleosidase activity"/>
    <property type="evidence" value="ECO:0007669"/>
    <property type="project" value="TreeGrafter"/>
</dbReference>
<dbReference type="Proteomes" id="UP000224056">
    <property type="component" value="Chromosome"/>
</dbReference>
<dbReference type="GO" id="GO:0006152">
    <property type="term" value="P:purine nucleoside catabolic process"/>
    <property type="evidence" value="ECO:0007669"/>
    <property type="project" value="TreeGrafter"/>
</dbReference>
<dbReference type="RefSeq" id="WP_015022048.1">
    <property type="nucleotide sequence ID" value="NZ_CP017696.1"/>
</dbReference>
<dbReference type="Pfam" id="PF01156">
    <property type="entry name" value="IU_nuc_hydro"/>
    <property type="match status" value="1"/>
</dbReference>
<dbReference type="InterPro" id="IPR001910">
    <property type="entry name" value="Inosine/uridine_hydrolase_dom"/>
</dbReference>
<dbReference type="GeneID" id="93050629"/>
<dbReference type="AlphaFoldDB" id="A0AAD0A9N5"/>
<dbReference type="SUPFAM" id="SSF53590">
    <property type="entry name" value="Nucleoside hydrolase"/>
    <property type="match status" value="1"/>
</dbReference>
<keyword evidence="2" id="KW-0326">Glycosidase</keyword>
<dbReference type="PANTHER" id="PTHR12304">
    <property type="entry name" value="INOSINE-URIDINE PREFERRING NUCLEOSIDE HYDROLASE"/>
    <property type="match status" value="1"/>
</dbReference>
<protein>
    <submittedName>
        <fullName evidence="4">Nucleoside hydrolase</fullName>
    </submittedName>
</protein>
<feature type="domain" description="Inosine/uridine-preferring nucleoside hydrolase" evidence="3">
    <location>
        <begin position="5"/>
        <end position="302"/>
    </location>
</feature>
<evidence type="ECO:0000256" key="1">
    <source>
        <dbReference type="ARBA" id="ARBA00022801"/>
    </source>
</evidence>
<evidence type="ECO:0000259" key="3">
    <source>
        <dbReference type="Pfam" id="PF01156"/>
    </source>
</evidence>